<reference evidence="4 5" key="1">
    <citation type="submission" date="2019-03" db="EMBL/GenBank/DDBJ databases">
        <authorList>
            <person name="Gaulin E."/>
            <person name="Dumas B."/>
        </authorList>
    </citation>
    <scope>NUCLEOTIDE SEQUENCE [LARGE SCALE GENOMIC DNA]</scope>
    <source>
        <strain evidence="4">CBS 568.67</strain>
    </source>
</reference>
<protein>
    <submittedName>
        <fullName evidence="4">Aste57867_6949 protein</fullName>
    </submittedName>
</protein>
<evidence type="ECO:0000259" key="2">
    <source>
        <dbReference type="Pfam" id="PF09423"/>
    </source>
</evidence>
<feature type="chain" id="PRO_5033827041" evidence="1">
    <location>
        <begin position="25"/>
        <end position="557"/>
    </location>
</feature>
<dbReference type="Proteomes" id="UP000332933">
    <property type="component" value="Unassembled WGS sequence"/>
</dbReference>
<name>A0A485KFX7_9STRA</name>
<organism evidence="4 5">
    <name type="scientific">Aphanomyces stellatus</name>
    <dbReference type="NCBI Taxonomy" id="120398"/>
    <lineage>
        <taxon>Eukaryota</taxon>
        <taxon>Sar</taxon>
        <taxon>Stramenopiles</taxon>
        <taxon>Oomycota</taxon>
        <taxon>Saprolegniomycetes</taxon>
        <taxon>Saprolegniales</taxon>
        <taxon>Verrucalvaceae</taxon>
        <taxon>Aphanomyces</taxon>
    </lineage>
</organism>
<keyword evidence="5" id="KW-1185">Reference proteome</keyword>
<evidence type="ECO:0000313" key="5">
    <source>
        <dbReference type="Proteomes" id="UP000332933"/>
    </source>
</evidence>
<keyword evidence="1" id="KW-0732">Signal</keyword>
<accession>A0A485KFX7</accession>
<gene>
    <name evidence="4" type="primary">Aste57867_6949</name>
    <name evidence="3" type="ORF">As57867_006927</name>
    <name evidence="4" type="ORF">ASTE57867_6949</name>
</gene>
<sequence>MWRRVCLSVVVSCLAFASQGGAHAESLDTMSFAFPTEQESRKSQMDMLVMIGSVTATTARVVYEPLVDDDAPITVSLIVQDDVVSEHMHAHRQAFPYAMAFRDLTPHSTYYVTFRQGNTVRAVARFRTPAVDITDDKLVVLALSCDRYLHDFDNSHWATLVQVHSPPSSSFVVHANTTFQEVHDPAYFGTVHMGDQIYSDHLLANFQHAPFDSVLRAFRGLYRRNFGRPLAQRLLRQGAHYMMVDDHDLLNNWSRAFFVQHEAFARAALQAFYEYQYQLLADLDLNAMAFETAPRAQLYRPVHHAVSLGTDQLKLVFVDTRLERGLTMTSKQLVSDAQLAFLEAELSHGNASTEVVVFSPLPLFFHSHMSADVSHFFDNEYYPGHKYFTQSMQKLWQLLPSTSVLLVAGDLHMAHSATVCDARQTKCLPQIISSGMTVESTSMKDRKLVLFHYLVTQWFQKASCLWGIVTQSPGGVCVHSDMTFYGQNYAKLTWEQGLVTSEFVTKPYVEPTDMVLQVCIDPQDISVTHCCWAICTYALDFRVLVAVVAISLLRWWF</sequence>
<dbReference type="PANTHER" id="PTHR37031:SF2">
    <property type="entry name" value="PHOD-LIKE PHOSPHATASE METALLOPHOSPHATASE DOMAIN-CONTAINING PROTEIN"/>
    <property type="match status" value="1"/>
</dbReference>
<feature type="signal peptide" evidence="1">
    <location>
        <begin position="1"/>
        <end position="24"/>
    </location>
</feature>
<proteinExistence type="predicted"/>
<evidence type="ECO:0000313" key="3">
    <source>
        <dbReference type="EMBL" id="KAF0705792.1"/>
    </source>
</evidence>
<dbReference type="InterPro" id="IPR029052">
    <property type="entry name" value="Metallo-depent_PP-like"/>
</dbReference>
<dbReference type="OrthoDB" id="2419400at2759"/>
<dbReference type="Pfam" id="PF09423">
    <property type="entry name" value="PhoD"/>
    <property type="match status" value="1"/>
</dbReference>
<reference evidence="3" key="2">
    <citation type="submission" date="2019-06" db="EMBL/GenBank/DDBJ databases">
        <title>Genomics analysis of Aphanomyces spp. identifies a new class of oomycete effector associated with host adaptation.</title>
        <authorList>
            <person name="Gaulin E."/>
        </authorList>
    </citation>
    <scope>NUCLEOTIDE SEQUENCE</scope>
    <source>
        <strain evidence="3">CBS 578.67</strain>
    </source>
</reference>
<evidence type="ECO:0000313" key="4">
    <source>
        <dbReference type="EMBL" id="VFT83901.1"/>
    </source>
</evidence>
<dbReference type="InterPro" id="IPR018946">
    <property type="entry name" value="PhoD-like_MPP"/>
</dbReference>
<dbReference type="SUPFAM" id="SSF56300">
    <property type="entry name" value="Metallo-dependent phosphatases"/>
    <property type="match status" value="1"/>
</dbReference>
<evidence type="ECO:0000256" key="1">
    <source>
        <dbReference type="SAM" id="SignalP"/>
    </source>
</evidence>
<dbReference type="Gene3D" id="3.60.21.70">
    <property type="entry name" value="PhoD-like phosphatase"/>
    <property type="match status" value="1"/>
</dbReference>
<dbReference type="InterPro" id="IPR038607">
    <property type="entry name" value="PhoD-like_sf"/>
</dbReference>
<dbReference type="EMBL" id="CAADRA010003502">
    <property type="protein sequence ID" value="VFT83901.1"/>
    <property type="molecule type" value="Genomic_DNA"/>
</dbReference>
<dbReference type="EMBL" id="VJMH01003490">
    <property type="protein sequence ID" value="KAF0705792.1"/>
    <property type="molecule type" value="Genomic_DNA"/>
</dbReference>
<dbReference type="PANTHER" id="PTHR37031">
    <property type="entry name" value="METALLOPHOSPHATASE BINDING DOMAIN PROTEIN"/>
    <property type="match status" value="1"/>
</dbReference>
<dbReference type="AlphaFoldDB" id="A0A485KFX7"/>
<feature type="domain" description="PhoD-like phosphatase metallophosphatase" evidence="2">
    <location>
        <begin position="190"/>
        <end position="419"/>
    </location>
</feature>